<dbReference type="SUPFAM" id="SSF52540">
    <property type="entry name" value="P-loop containing nucleoside triphosphate hydrolases"/>
    <property type="match status" value="2"/>
</dbReference>
<dbReference type="NCBIfam" id="NF008453">
    <property type="entry name" value="PRK11308.1"/>
    <property type="match status" value="2"/>
</dbReference>
<name>A0A6J7Q534_9ZZZZ</name>
<evidence type="ECO:0000256" key="6">
    <source>
        <dbReference type="ARBA" id="ARBA00022840"/>
    </source>
</evidence>
<keyword evidence="4" id="KW-0997">Cell inner membrane</keyword>
<dbReference type="AlphaFoldDB" id="A0A6J7Q534"/>
<dbReference type="GO" id="GO:0016887">
    <property type="term" value="F:ATP hydrolysis activity"/>
    <property type="evidence" value="ECO:0007669"/>
    <property type="project" value="InterPro"/>
</dbReference>
<dbReference type="InterPro" id="IPR027417">
    <property type="entry name" value="P-loop_NTPase"/>
</dbReference>
<dbReference type="Pfam" id="PF08352">
    <property type="entry name" value="oligo_HPY"/>
    <property type="match status" value="2"/>
</dbReference>
<evidence type="ECO:0000256" key="7">
    <source>
        <dbReference type="ARBA" id="ARBA00022967"/>
    </source>
</evidence>
<dbReference type="InterPro" id="IPR003439">
    <property type="entry name" value="ABC_transporter-like_ATP-bd"/>
</dbReference>
<dbReference type="InterPro" id="IPR003593">
    <property type="entry name" value="AAA+_ATPase"/>
</dbReference>
<dbReference type="EMBL" id="CAFBOZ010000170">
    <property type="protein sequence ID" value="CAB5010703.1"/>
    <property type="molecule type" value="Genomic_DNA"/>
</dbReference>
<organism evidence="10">
    <name type="scientific">freshwater metagenome</name>
    <dbReference type="NCBI Taxonomy" id="449393"/>
    <lineage>
        <taxon>unclassified sequences</taxon>
        <taxon>metagenomes</taxon>
        <taxon>ecological metagenomes</taxon>
    </lineage>
</organism>
<dbReference type="NCBIfam" id="NF007739">
    <property type="entry name" value="PRK10419.1"/>
    <property type="match status" value="2"/>
</dbReference>
<dbReference type="GO" id="GO:0015833">
    <property type="term" value="P:peptide transport"/>
    <property type="evidence" value="ECO:0007669"/>
    <property type="project" value="InterPro"/>
</dbReference>
<dbReference type="InterPro" id="IPR050388">
    <property type="entry name" value="ABC_Ni/Peptide_Import"/>
</dbReference>
<comment type="subcellular location">
    <subcellularLocation>
        <location evidence="1">Cell membrane</location>
        <topology evidence="1">Peripheral membrane protein</topology>
    </subcellularLocation>
</comment>
<keyword evidence="7" id="KW-1278">Translocase</keyword>
<keyword evidence="3" id="KW-1003">Cell membrane</keyword>
<dbReference type="Pfam" id="PF00005">
    <property type="entry name" value="ABC_tran"/>
    <property type="match status" value="2"/>
</dbReference>
<keyword evidence="2" id="KW-0813">Transport</keyword>
<sequence>MTPLLEVSGLAIDHVERGRRRPLVTEVSFTIGRGETVGLVGESGSGKSLTARALVSLLPPELRAQGSIVFDGDELIGSDGRVSSKVRGKDIGLLMQDPFTMLNPVRTAGHHIVETLRVSKVGAGLHGDAMRAEVVRRLAEVGIDRPSVADRYPFELSGGMLQRVALACVLASNPRLLVADEPTTALDATTQREILALLGQIQRDRGMSLLLITHDLRLAFASCSRVLVMYAGTLVEASPADLVRTAPAHPYSQGLLDAVPATDRYQQTLEGIPGRVPPVSEVLDRCGFASRCQYVADACTAARPTLRVVAPDQWSACVRYDEIRTELQQTAAAGSSQRRVAEARAPLMSISELSKVYGSGSEQHAALAGVDLILNSGEALGVVGESGSGKTTLARCVLGLTTPTGGRIELDGLDVSNYGRLNGADAARARRIVQCVFQDPYSSLNPMHSVGYALAEALSFRVPRLSRDEVDREVRALLERVGLPASYASRRPAALSGGQRQRVAVARALAVQPQVLVCDEPVAALDVSIQAQILALLRDVNEQGTALLFITHDLGVVRQVTSRVVVLYQGNIVEQGATDTVLDAPEHDYTQRLVASMPRADGTWQSAGS</sequence>
<evidence type="ECO:0000256" key="5">
    <source>
        <dbReference type="ARBA" id="ARBA00022741"/>
    </source>
</evidence>
<feature type="domain" description="ABC transporter" evidence="9">
    <location>
        <begin position="5"/>
        <end position="256"/>
    </location>
</feature>
<accession>A0A6J7Q534</accession>
<keyword evidence="8" id="KW-0472">Membrane</keyword>
<dbReference type="NCBIfam" id="TIGR01727">
    <property type="entry name" value="oligo_HPY"/>
    <property type="match status" value="1"/>
</dbReference>
<protein>
    <submittedName>
        <fullName evidence="10">Unannotated protein</fullName>
    </submittedName>
</protein>
<keyword evidence="6" id="KW-0067">ATP-binding</keyword>
<evidence type="ECO:0000256" key="3">
    <source>
        <dbReference type="ARBA" id="ARBA00022475"/>
    </source>
</evidence>
<evidence type="ECO:0000256" key="2">
    <source>
        <dbReference type="ARBA" id="ARBA00022448"/>
    </source>
</evidence>
<evidence type="ECO:0000313" key="10">
    <source>
        <dbReference type="EMBL" id="CAB5010703.1"/>
    </source>
</evidence>
<reference evidence="10" key="1">
    <citation type="submission" date="2020-05" db="EMBL/GenBank/DDBJ databases">
        <authorList>
            <person name="Chiriac C."/>
            <person name="Salcher M."/>
            <person name="Ghai R."/>
            <person name="Kavagutti S V."/>
        </authorList>
    </citation>
    <scope>NUCLEOTIDE SEQUENCE</scope>
</reference>
<dbReference type="PANTHER" id="PTHR43297">
    <property type="entry name" value="OLIGOPEPTIDE TRANSPORT ATP-BINDING PROTEIN APPD"/>
    <property type="match status" value="1"/>
</dbReference>
<dbReference type="GO" id="GO:0005524">
    <property type="term" value="F:ATP binding"/>
    <property type="evidence" value="ECO:0007669"/>
    <property type="project" value="UniProtKB-KW"/>
</dbReference>
<evidence type="ECO:0000256" key="4">
    <source>
        <dbReference type="ARBA" id="ARBA00022519"/>
    </source>
</evidence>
<evidence type="ECO:0000259" key="9">
    <source>
        <dbReference type="PROSITE" id="PS50893"/>
    </source>
</evidence>
<dbReference type="PROSITE" id="PS00211">
    <property type="entry name" value="ABC_TRANSPORTER_1"/>
    <property type="match status" value="2"/>
</dbReference>
<dbReference type="InterPro" id="IPR017871">
    <property type="entry name" value="ABC_transporter-like_CS"/>
</dbReference>
<dbReference type="PANTHER" id="PTHR43297:SF14">
    <property type="entry name" value="ATPASE AAA-TYPE CORE DOMAIN-CONTAINING PROTEIN"/>
    <property type="match status" value="1"/>
</dbReference>
<proteinExistence type="predicted"/>
<dbReference type="GO" id="GO:0005886">
    <property type="term" value="C:plasma membrane"/>
    <property type="evidence" value="ECO:0007669"/>
    <property type="project" value="UniProtKB-SubCell"/>
</dbReference>
<dbReference type="PROSITE" id="PS50893">
    <property type="entry name" value="ABC_TRANSPORTER_2"/>
    <property type="match status" value="2"/>
</dbReference>
<dbReference type="Gene3D" id="3.40.50.300">
    <property type="entry name" value="P-loop containing nucleotide triphosphate hydrolases"/>
    <property type="match status" value="2"/>
</dbReference>
<evidence type="ECO:0000256" key="8">
    <source>
        <dbReference type="ARBA" id="ARBA00023136"/>
    </source>
</evidence>
<gene>
    <name evidence="10" type="ORF">UFOPK3992_01210</name>
</gene>
<dbReference type="SMART" id="SM00382">
    <property type="entry name" value="AAA"/>
    <property type="match status" value="2"/>
</dbReference>
<evidence type="ECO:0000256" key="1">
    <source>
        <dbReference type="ARBA" id="ARBA00004202"/>
    </source>
</evidence>
<dbReference type="CDD" id="cd03257">
    <property type="entry name" value="ABC_NikE_OppD_transporters"/>
    <property type="match status" value="2"/>
</dbReference>
<keyword evidence="5" id="KW-0547">Nucleotide-binding</keyword>
<dbReference type="InterPro" id="IPR013563">
    <property type="entry name" value="Oligopep_ABC_C"/>
</dbReference>
<feature type="domain" description="ABC transporter" evidence="9">
    <location>
        <begin position="348"/>
        <end position="594"/>
    </location>
</feature>